<dbReference type="PROSITE" id="PS00802">
    <property type="entry name" value="TRANSKETOLASE_2"/>
    <property type="match status" value="1"/>
</dbReference>
<dbReference type="Proteomes" id="UP000275368">
    <property type="component" value="Chromosome"/>
</dbReference>
<dbReference type="InterPro" id="IPR005475">
    <property type="entry name" value="Transketolase-like_Pyr-bd"/>
</dbReference>
<evidence type="ECO:0000256" key="13">
    <source>
        <dbReference type="ARBA" id="ARBA00023052"/>
    </source>
</evidence>
<comment type="function">
    <text evidence="4 21">Catalyzes the transfer of a two-carbon ketol group from a ketose donor to an aldose acceptor, via a covalent intermediate with the cofactor thiamine pyrophosphate.</text>
</comment>
<sequence>MPITQTIDQLAVDTIRTLSIDAINAANSGHPGLPMGAAPMAYALWGKLLNHNPAHAKWFNRDRFVLSAGHGSALLYSLLHLSGYNVSIEDVKQFRKLNSKTPGHPEFGHTDGVDATTGPLGQGIAMAVGMAMAEAHLASKFNQSGFPVVDHYTYALVGDGCLMEGISYEAMSMAGHMKLNKLVVLYDSNDISLDGELNLSFGENMQKRAESANWHYLRVEDGNDIEQITKAIEAAKQNNSQPTIIEIRTIIGYGSKVAGTNKAHGNPLGKEEAKATKQAYGWKYEEEFTVPEEVKAHFAQLKQNGEAKEAAWNQLIASYKAQHPALSTELEQVIEGSVVIDAADILTFDASKTVSTRVASGQAINHFVKSVPSIFGGSADLSHSTMTDISGEQVFAVESYAGRNIYFGVREHAMGAAGNGMALHGGVKPFVSTFFVFSDYLRPSIRLAALQKLPVTYVFTHDSVAVGEDGPTHEPVEQLTALRTIPGLTVIRPTDANETASAWAYALQQNEGPVALVLSRQNLPIYEATKGNVEAVAQGAYVLTETNNQPDVILIGTGSEVSLAVSAKAELEKENISVRVVAMPSRELFDRQSYAYKQSVLPASVTKRLAIEAGISLGWERYTGPSGSVLSIDTFGASGPGAEVLEYFGFSVDNVVRLTKELL</sequence>
<keyword evidence="13 18" id="KW-0786">Thiamine pyrophosphate</keyword>
<dbReference type="FunFam" id="3.40.50.970:FF:000004">
    <property type="entry name" value="Transketolase"/>
    <property type="match status" value="1"/>
</dbReference>
<dbReference type="InterPro" id="IPR029061">
    <property type="entry name" value="THDP-binding"/>
</dbReference>
<dbReference type="InterPro" id="IPR049557">
    <property type="entry name" value="Transketolase_CS"/>
</dbReference>
<evidence type="ECO:0000256" key="6">
    <source>
        <dbReference type="ARBA" id="ARBA00011738"/>
    </source>
</evidence>
<evidence type="ECO:0000256" key="14">
    <source>
        <dbReference type="ARBA" id="ARBA00049473"/>
    </source>
</evidence>
<comment type="similarity">
    <text evidence="5 21">Belongs to the transketolase family.</text>
</comment>
<evidence type="ECO:0000256" key="11">
    <source>
        <dbReference type="ARBA" id="ARBA00022837"/>
    </source>
</evidence>
<feature type="binding site" evidence="18">
    <location>
        <position position="437"/>
    </location>
    <ligand>
        <name>thiamine diphosphate</name>
        <dbReference type="ChEBI" id="CHEBI:58937"/>
    </ligand>
</feature>
<evidence type="ECO:0000256" key="1">
    <source>
        <dbReference type="ARBA" id="ARBA00001913"/>
    </source>
</evidence>
<dbReference type="EC" id="2.2.1.1" evidence="7 15"/>
<feature type="binding site" evidence="17">
    <location>
        <position position="264"/>
    </location>
    <ligand>
        <name>substrate</name>
    </ligand>
</feature>
<feature type="binding site" evidence="18">
    <location>
        <position position="70"/>
    </location>
    <ligand>
        <name>thiamine diphosphate</name>
        <dbReference type="ChEBI" id="CHEBI:58937"/>
    </ligand>
</feature>
<dbReference type="Gene3D" id="3.40.50.970">
    <property type="match status" value="2"/>
</dbReference>
<evidence type="ECO:0000256" key="21">
    <source>
        <dbReference type="RuleBase" id="RU004996"/>
    </source>
</evidence>
<dbReference type="Pfam" id="PF00456">
    <property type="entry name" value="Transketolase_N"/>
    <property type="match status" value="1"/>
</dbReference>
<comment type="cofactor">
    <cofactor evidence="3">
        <name>Co(2+)</name>
        <dbReference type="ChEBI" id="CHEBI:48828"/>
    </cofactor>
</comment>
<dbReference type="FunFam" id="3.40.50.920:FF:000003">
    <property type="entry name" value="Transketolase"/>
    <property type="match status" value="1"/>
</dbReference>
<feature type="binding site" evidence="19">
    <location>
        <position position="189"/>
    </location>
    <ligand>
        <name>Mg(2+)</name>
        <dbReference type="ChEBI" id="CHEBI:18420"/>
    </ligand>
</feature>
<protein>
    <recommendedName>
        <fullName evidence="8 15">Transketolase</fullName>
        <ecNumber evidence="7 15">2.2.1.1</ecNumber>
    </recommendedName>
</protein>
<comment type="cofactor">
    <cofactor evidence="18">
        <name>thiamine diphosphate</name>
        <dbReference type="ChEBI" id="CHEBI:58937"/>
    </cofactor>
    <text evidence="18">Binds 1 thiamine pyrophosphate per subunit. During the reaction, the substrate forms a covalent intermediate with the cofactor.</text>
</comment>
<feature type="site" description="Important for catalytic activity" evidence="20">
    <location>
        <position position="264"/>
    </location>
</feature>
<feature type="site" description="Important for catalytic activity" evidence="20">
    <location>
        <position position="30"/>
    </location>
</feature>
<dbReference type="PANTHER" id="PTHR43522:SF2">
    <property type="entry name" value="TRANSKETOLASE 1-RELATED"/>
    <property type="match status" value="1"/>
</dbReference>
<evidence type="ECO:0000313" key="23">
    <source>
        <dbReference type="Proteomes" id="UP000275368"/>
    </source>
</evidence>
<evidence type="ECO:0000256" key="3">
    <source>
        <dbReference type="ARBA" id="ARBA00001941"/>
    </source>
</evidence>
<feature type="binding site" evidence="19">
    <location>
        <position position="191"/>
    </location>
    <ligand>
        <name>Mg(2+)</name>
        <dbReference type="ChEBI" id="CHEBI:18420"/>
    </ligand>
</feature>
<dbReference type="CDD" id="cd07033">
    <property type="entry name" value="TPP_PYR_DXS_TK_like"/>
    <property type="match status" value="1"/>
</dbReference>
<keyword evidence="10 19" id="KW-0479">Metal-binding</keyword>
<evidence type="ECO:0000256" key="20">
    <source>
        <dbReference type="PIRSR" id="PIRSR605478-5"/>
    </source>
</evidence>
<keyword evidence="12 19" id="KW-0460">Magnesium</keyword>
<feature type="binding site" evidence="18">
    <location>
        <begin position="118"/>
        <end position="120"/>
    </location>
    <ligand>
        <name>thiamine diphosphate</name>
        <dbReference type="ChEBI" id="CHEBI:58937"/>
    </ligand>
</feature>
<dbReference type="AlphaFoldDB" id="A0A3G9IPM1"/>
<feature type="binding site" evidence="18">
    <location>
        <position position="264"/>
    </location>
    <ligand>
        <name>thiamine diphosphate</name>
        <dbReference type="ChEBI" id="CHEBI:58937"/>
    </ligand>
</feature>
<dbReference type="FunFam" id="3.40.50.970:FF:000045">
    <property type="entry name" value="Transketolase"/>
    <property type="match status" value="1"/>
</dbReference>
<comment type="subunit">
    <text evidence="6 21">Homodimer.</text>
</comment>
<evidence type="ECO:0000256" key="17">
    <source>
        <dbReference type="PIRSR" id="PIRSR605478-2"/>
    </source>
</evidence>
<dbReference type="Gene3D" id="3.40.50.920">
    <property type="match status" value="1"/>
</dbReference>
<evidence type="ECO:0000256" key="5">
    <source>
        <dbReference type="ARBA" id="ARBA00007131"/>
    </source>
</evidence>
<evidence type="ECO:0000256" key="9">
    <source>
        <dbReference type="ARBA" id="ARBA00022679"/>
    </source>
</evidence>
<evidence type="ECO:0000256" key="16">
    <source>
        <dbReference type="PIRSR" id="PIRSR605478-1"/>
    </source>
</evidence>
<dbReference type="KEGG" id="pbk:Back11_15570"/>
<dbReference type="PROSITE" id="PS00801">
    <property type="entry name" value="TRANSKETOLASE_1"/>
    <property type="match status" value="1"/>
</dbReference>
<accession>A0A3G9IPM1</accession>
<feature type="binding site" evidence="17">
    <location>
        <position position="357"/>
    </location>
    <ligand>
        <name>substrate</name>
    </ligand>
</feature>
<proteinExistence type="inferred from homology"/>
<comment type="cofactor">
    <cofactor evidence="19">
        <name>Mg(2+)</name>
        <dbReference type="ChEBI" id="CHEBI:18420"/>
    </cofactor>
    <text evidence="19">Binds 1 Mg(2+) ion per subunit. Can also utilize other divalent metal cations, such as Ca(2+), Mn(2+) and Co(2+).</text>
</comment>
<dbReference type="Pfam" id="PF02779">
    <property type="entry name" value="Transket_pyr"/>
    <property type="match status" value="1"/>
</dbReference>
<dbReference type="GO" id="GO:0005829">
    <property type="term" value="C:cytosol"/>
    <property type="evidence" value="ECO:0007669"/>
    <property type="project" value="TreeGrafter"/>
</dbReference>
<keyword evidence="9 21" id="KW-0808">Transferase</keyword>
<keyword evidence="23" id="KW-1185">Reference proteome</keyword>
<dbReference type="InterPro" id="IPR005474">
    <property type="entry name" value="Transketolase_N"/>
</dbReference>
<dbReference type="InterPro" id="IPR020826">
    <property type="entry name" value="Transketolase_BS"/>
</dbReference>
<comment type="catalytic activity">
    <reaction evidence="14 21">
        <text>D-sedoheptulose 7-phosphate + D-glyceraldehyde 3-phosphate = aldehydo-D-ribose 5-phosphate + D-xylulose 5-phosphate</text>
        <dbReference type="Rhea" id="RHEA:10508"/>
        <dbReference type="ChEBI" id="CHEBI:57483"/>
        <dbReference type="ChEBI" id="CHEBI:57737"/>
        <dbReference type="ChEBI" id="CHEBI:58273"/>
        <dbReference type="ChEBI" id="CHEBI:59776"/>
        <dbReference type="EC" id="2.2.1.1"/>
    </reaction>
</comment>
<evidence type="ECO:0000256" key="18">
    <source>
        <dbReference type="PIRSR" id="PIRSR605478-3"/>
    </source>
</evidence>
<comment type="cofactor">
    <cofactor evidence="1">
        <name>Ca(2+)</name>
        <dbReference type="ChEBI" id="CHEBI:29108"/>
    </cofactor>
</comment>
<evidence type="ECO:0000256" key="2">
    <source>
        <dbReference type="ARBA" id="ARBA00001936"/>
    </source>
</evidence>
<dbReference type="EMBL" id="AP019308">
    <property type="protein sequence ID" value="BBH20212.1"/>
    <property type="molecule type" value="Genomic_DNA"/>
</dbReference>
<dbReference type="SUPFAM" id="SSF52518">
    <property type="entry name" value="Thiamin diphosphate-binding fold (THDP-binding)"/>
    <property type="match status" value="2"/>
</dbReference>
<dbReference type="NCBIfam" id="TIGR00232">
    <property type="entry name" value="tktlase_bact"/>
    <property type="match status" value="1"/>
</dbReference>
<dbReference type="PANTHER" id="PTHR43522">
    <property type="entry name" value="TRANSKETOLASE"/>
    <property type="match status" value="1"/>
</dbReference>
<dbReference type="GO" id="GO:0006098">
    <property type="term" value="P:pentose-phosphate shunt"/>
    <property type="evidence" value="ECO:0007669"/>
    <property type="project" value="TreeGrafter"/>
</dbReference>
<dbReference type="Pfam" id="PF22613">
    <property type="entry name" value="Transketolase_C_1"/>
    <property type="match status" value="1"/>
</dbReference>
<evidence type="ECO:0000313" key="22">
    <source>
        <dbReference type="EMBL" id="BBH20212.1"/>
    </source>
</evidence>
<evidence type="ECO:0000256" key="4">
    <source>
        <dbReference type="ARBA" id="ARBA00002931"/>
    </source>
</evidence>
<feature type="binding site" evidence="17">
    <location>
        <position position="461"/>
    </location>
    <ligand>
        <name>substrate</name>
    </ligand>
</feature>
<evidence type="ECO:0000256" key="8">
    <source>
        <dbReference type="ARBA" id="ARBA00016662"/>
    </source>
</evidence>
<feature type="binding site" evidence="17">
    <location>
        <position position="520"/>
    </location>
    <ligand>
        <name>substrate</name>
    </ligand>
</feature>
<dbReference type="InterPro" id="IPR009014">
    <property type="entry name" value="Transketo_C/PFOR_II"/>
</dbReference>
<evidence type="ECO:0000256" key="10">
    <source>
        <dbReference type="ARBA" id="ARBA00022723"/>
    </source>
</evidence>
<dbReference type="GO" id="GO:0046872">
    <property type="term" value="F:metal ion binding"/>
    <property type="evidence" value="ECO:0007669"/>
    <property type="project" value="UniProtKB-KW"/>
</dbReference>
<feature type="binding site" evidence="17">
    <location>
        <position position="384"/>
    </location>
    <ligand>
        <name>substrate</name>
    </ligand>
</feature>
<dbReference type="SMART" id="SM00861">
    <property type="entry name" value="Transket_pyr"/>
    <property type="match status" value="1"/>
</dbReference>
<dbReference type="InterPro" id="IPR005478">
    <property type="entry name" value="Transketolase_bac-like"/>
</dbReference>
<dbReference type="CDD" id="cd02012">
    <property type="entry name" value="TPP_TK"/>
    <property type="match status" value="1"/>
</dbReference>
<comment type="cofactor">
    <cofactor evidence="21">
        <name>Mg(2+)</name>
        <dbReference type="ChEBI" id="CHEBI:18420"/>
    </cofactor>
    <cofactor evidence="21">
        <name>Ca(2+)</name>
        <dbReference type="ChEBI" id="CHEBI:29108"/>
    </cofactor>
    <cofactor evidence="21">
        <name>Mn(2+)</name>
        <dbReference type="ChEBI" id="CHEBI:29035"/>
    </cofactor>
    <cofactor evidence="21">
        <name>Co(2+)</name>
        <dbReference type="ChEBI" id="CHEBI:48828"/>
    </cofactor>
    <text evidence="21">Binds 1 Mg(2+) ion per subunit. Can also utilize other divalent metal cations, such as Ca(2+), Mn(2+) and Co(2+).</text>
</comment>
<evidence type="ECO:0000256" key="12">
    <source>
        <dbReference type="ARBA" id="ARBA00022842"/>
    </source>
</evidence>
<feature type="active site" description="Proton donor" evidence="16">
    <location>
        <position position="411"/>
    </location>
</feature>
<feature type="binding site" evidence="17">
    <location>
        <position position="469"/>
    </location>
    <ligand>
        <name>substrate</name>
    </ligand>
</feature>
<feature type="binding site" evidence="17">
    <location>
        <position position="30"/>
    </location>
    <ligand>
        <name>substrate</name>
    </ligand>
</feature>
<feature type="binding site" evidence="18">
    <location>
        <position position="189"/>
    </location>
    <ligand>
        <name>thiamine diphosphate</name>
        <dbReference type="ChEBI" id="CHEBI:58937"/>
    </ligand>
</feature>
<dbReference type="GO" id="GO:0004802">
    <property type="term" value="F:transketolase activity"/>
    <property type="evidence" value="ECO:0007669"/>
    <property type="project" value="UniProtKB-UniRule"/>
</dbReference>
<dbReference type="InterPro" id="IPR055152">
    <property type="entry name" value="Transketolase-like_C_2"/>
</dbReference>
<feature type="binding site" evidence="17">
    <location>
        <position position="473"/>
    </location>
    <ligand>
        <name>substrate</name>
    </ligand>
</feature>
<reference evidence="22 23" key="1">
    <citation type="submission" date="2018-11" db="EMBL/GenBank/DDBJ databases">
        <title>Complete genome sequence of Paenibacillus baekrokdamisoli strain KCTC 33723.</title>
        <authorList>
            <person name="Kang S.W."/>
            <person name="Lee K.C."/>
            <person name="Kim K.K."/>
            <person name="Kim J.S."/>
            <person name="Kim D.S."/>
            <person name="Ko S.H."/>
            <person name="Yang S.H."/>
            <person name="Lee J.S."/>
        </authorList>
    </citation>
    <scope>NUCLEOTIDE SEQUENCE [LARGE SCALE GENOMIC DNA]</scope>
    <source>
        <strain evidence="22 23">KCTC 33723</strain>
    </source>
</reference>
<comment type="cofactor">
    <cofactor evidence="2">
        <name>Mn(2+)</name>
        <dbReference type="ChEBI" id="CHEBI:29035"/>
    </cofactor>
</comment>
<organism evidence="22 23">
    <name type="scientific">Paenibacillus baekrokdamisoli</name>
    <dbReference type="NCBI Taxonomy" id="1712516"/>
    <lineage>
        <taxon>Bacteria</taxon>
        <taxon>Bacillati</taxon>
        <taxon>Bacillota</taxon>
        <taxon>Bacilli</taxon>
        <taxon>Bacillales</taxon>
        <taxon>Paenibacillaceae</taxon>
        <taxon>Paenibacillus</taxon>
    </lineage>
</organism>
<feature type="binding site" evidence="19">
    <location>
        <position position="159"/>
    </location>
    <ligand>
        <name>Mg(2+)</name>
        <dbReference type="ChEBI" id="CHEBI:18420"/>
    </ligand>
</feature>
<evidence type="ECO:0000256" key="7">
    <source>
        <dbReference type="ARBA" id="ARBA00013152"/>
    </source>
</evidence>
<dbReference type="SUPFAM" id="SSF52922">
    <property type="entry name" value="TK C-terminal domain-like"/>
    <property type="match status" value="1"/>
</dbReference>
<feature type="binding site" evidence="18">
    <location>
        <position position="160"/>
    </location>
    <ligand>
        <name>thiamine diphosphate</name>
        <dbReference type="ChEBI" id="CHEBI:58937"/>
    </ligand>
</feature>
<evidence type="ECO:0000256" key="15">
    <source>
        <dbReference type="NCBIfam" id="TIGR00232"/>
    </source>
</evidence>
<gene>
    <name evidence="22" type="primary">tkt</name>
    <name evidence="22" type="ORF">Back11_15570</name>
</gene>
<dbReference type="InterPro" id="IPR033247">
    <property type="entry name" value="Transketolase_fam"/>
</dbReference>
<evidence type="ECO:0000256" key="19">
    <source>
        <dbReference type="PIRSR" id="PIRSR605478-4"/>
    </source>
</evidence>
<name>A0A3G9IPM1_9BACL</name>
<keyword evidence="11 21" id="KW-0106">Calcium</keyword>